<sequence>MVSCFDQQLEKNETVYIKHYPSIIVDDETSMGSLALQVQFEHQKGKDEWTLVPIDAIEGFDYTMGVNYEIEIKKAQEYDEDLEAYMIKYHYLYTIKETKVTETETFEIPLKSENFEPNNLVSHNSGSGYSLLGKLHIFCFDDCQELEEALNTNNEVTGVFRHEDNENIRLIQLK</sequence>
<dbReference type="InterPro" id="IPR025485">
    <property type="entry name" value="DUF4377"/>
</dbReference>
<gene>
    <name evidence="2" type="ORF">GCM10007049_03280</name>
</gene>
<comment type="caution">
    <text evidence="2">The sequence shown here is derived from an EMBL/GenBank/DDBJ whole genome shotgun (WGS) entry which is preliminary data.</text>
</comment>
<dbReference type="EMBL" id="BMWX01000001">
    <property type="protein sequence ID" value="GGZ14704.1"/>
    <property type="molecule type" value="Genomic_DNA"/>
</dbReference>
<reference evidence="2" key="2">
    <citation type="submission" date="2020-09" db="EMBL/GenBank/DDBJ databases">
        <authorList>
            <person name="Sun Q."/>
            <person name="Kim S."/>
        </authorList>
    </citation>
    <scope>NUCLEOTIDE SEQUENCE</scope>
    <source>
        <strain evidence="2">KCTC 12368</strain>
    </source>
</reference>
<evidence type="ECO:0000313" key="3">
    <source>
        <dbReference type="Proteomes" id="UP000619457"/>
    </source>
</evidence>
<feature type="domain" description="DUF4377" evidence="1">
    <location>
        <begin position="36"/>
        <end position="95"/>
    </location>
</feature>
<evidence type="ECO:0000313" key="2">
    <source>
        <dbReference type="EMBL" id="GGZ14704.1"/>
    </source>
</evidence>
<dbReference type="Pfam" id="PF14302">
    <property type="entry name" value="DUF4377"/>
    <property type="match status" value="1"/>
</dbReference>
<protein>
    <recommendedName>
        <fullName evidence="1">DUF4377 domain-containing protein</fullName>
    </recommendedName>
</protein>
<dbReference type="AlphaFoldDB" id="A0A918UJH6"/>
<keyword evidence="3" id="KW-1185">Reference proteome</keyword>
<evidence type="ECO:0000259" key="1">
    <source>
        <dbReference type="Pfam" id="PF14302"/>
    </source>
</evidence>
<organism evidence="2 3">
    <name type="scientific">Echinicola pacifica</name>
    <dbReference type="NCBI Taxonomy" id="346377"/>
    <lineage>
        <taxon>Bacteria</taxon>
        <taxon>Pseudomonadati</taxon>
        <taxon>Bacteroidota</taxon>
        <taxon>Cytophagia</taxon>
        <taxon>Cytophagales</taxon>
        <taxon>Cyclobacteriaceae</taxon>
        <taxon>Echinicola</taxon>
    </lineage>
</organism>
<proteinExistence type="predicted"/>
<name>A0A918UJH6_9BACT</name>
<reference evidence="2" key="1">
    <citation type="journal article" date="2014" name="Int. J. Syst. Evol. Microbiol.">
        <title>Complete genome sequence of Corynebacterium casei LMG S-19264T (=DSM 44701T), isolated from a smear-ripened cheese.</title>
        <authorList>
            <consortium name="US DOE Joint Genome Institute (JGI-PGF)"/>
            <person name="Walter F."/>
            <person name="Albersmeier A."/>
            <person name="Kalinowski J."/>
            <person name="Ruckert C."/>
        </authorList>
    </citation>
    <scope>NUCLEOTIDE SEQUENCE</scope>
    <source>
        <strain evidence="2">KCTC 12368</strain>
    </source>
</reference>
<dbReference type="Proteomes" id="UP000619457">
    <property type="component" value="Unassembled WGS sequence"/>
</dbReference>
<accession>A0A918UJH6</accession>